<evidence type="ECO:0000313" key="4">
    <source>
        <dbReference type="EMBL" id="ASS75997.1"/>
    </source>
</evidence>
<feature type="compositionally biased region" description="Low complexity" evidence="1">
    <location>
        <begin position="25"/>
        <end position="47"/>
    </location>
</feature>
<gene>
    <name evidence="4" type="ORF">CIG75_14180</name>
</gene>
<dbReference type="Pfam" id="PF10646">
    <property type="entry name" value="Germane"/>
    <property type="match status" value="1"/>
</dbReference>
<feature type="chain" id="PRO_5038457121" description="GerMN domain-containing protein" evidence="2">
    <location>
        <begin position="21"/>
        <end position="185"/>
    </location>
</feature>
<keyword evidence="5" id="KW-1185">Reference proteome</keyword>
<feature type="domain" description="GerMN" evidence="3">
    <location>
        <begin position="62"/>
        <end position="169"/>
    </location>
</feature>
<protein>
    <recommendedName>
        <fullName evidence="3">GerMN domain-containing protein</fullName>
    </recommendedName>
</protein>
<dbReference type="AlphaFoldDB" id="A0A223D3K8"/>
<feature type="region of interest" description="Disordered" evidence="1">
    <location>
        <begin position="23"/>
        <end position="54"/>
    </location>
</feature>
<accession>A0A223D3K8</accession>
<dbReference type="OrthoDB" id="2381648at2"/>
<organism evidence="4 5">
    <name type="scientific">Tumebacillus algifaecis</name>
    <dbReference type="NCBI Taxonomy" id="1214604"/>
    <lineage>
        <taxon>Bacteria</taxon>
        <taxon>Bacillati</taxon>
        <taxon>Bacillota</taxon>
        <taxon>Bacilli</taxon>
        <taxon>Bacillales</taxon>
        <taxon>Alicyclobacillaceae</taxon>
        <taxon>Tumebacillus</taxon>
    </lineage>
</organism>
<feature type="signal peptide" evidence="2">
    <location>
        <begin position="1"/>
        <end position="20"/>
    </location>
</feature>
<reference evidence="4 5" key="1">
    <citation type="journal article" date="2015" name="Int. J. Syst. Evol. Microbiol.">
        <title>Tumebacillus algifaecis sp. nov., isolated from decomposing algal scum.</title>
        <authorList>
            <person name="Wu Y.F."/>
            <person name="Zhang B."/>
            <person name="Xing P."/>
            <person name="Wu Q.L."/>
            <person name="Liu S.J."/>
        </authorList>
    </citation>
    <scope>NUCLEOTIDE SEQUENCE [LARGE SCALE GENOMIC DNA]</scope>
    <source>
        <strain evidence="4 5">THMBR28</strain>
    </source>
</reference>
<proteinExistence type="predicted"/>
<evidence type="ECO:0000256" key="2">
    <source>
        <dbReference type="SAM" id="SignalP"/>
    </source>
</evidence>
<evidence type="ECO:0000259" key="3">
    <source>
        <dbReference type="Pfam" id="PF10646"/>
    </source>
</evidence>
<dbReference type="InterPro" id="IPR019606">
    <property type="entry name" value="GerMN"/>
</dbReference>
<dbReference type="PROSITE" id="PS51257">
    <property type="entry name" value="PROKAR_LIPOPROTEIN"/>
    <property type="match status" value="1"/>
</dbReference>
<dbReference type="EMBL" id="CP022657">
    <property type="protein sequence ID" value="ASS75997.1"/>
    <property type="molecule type" value="Genomic_DNA"/>
</dbReference>
<keyword evidence="2" id="KW-0732">Signal</keyword>
<dbReference type="KEGG" id="tab:CIG75_14180"/>
<evidence type="ECO:0000313" key="5">
    <source>
        <dbReference type="Proteomes" id="UP000214688"/>
    </source>
</evidence>
<name>A0A223D3K8_9BACL</name>
<evidence type="ECO:0000256" key="1">
    <source>
        <dbReference type="SAM" id="MobiDB-lite"/>
    </source>
</evidence>
<dbReference type="Proteomes" id="UP000214688">
    <property type="component" value="Chromosome"/>
</dbReference>
<sequence>MKKRMLGFALLIGASLVMTACGSSQTAKQPAQTPEQQQPAGSQSSPSVNRDDVPDASKEEITVYRGNQDGTAVVKEKHSIAKMESKEKKMTVLFNLLQESGQNSAPSVPKRVQLKSAVLAGDVLTLDLSQDVQSMSSTEETIFMEALPSTVFDNLTDVNTIKFKINGEDAQALSQMDVSKGIARK</sequence>
<dbReference type="RefSeq" id="WP_094237235.1">
    <property type="nucleotide sequence ID" value="NZ_CP022657.1"/>
</dbReference>